<evidence type="ECO:0000256" key="3">
    <source>
        <dbReference type="ARBA" id="ARBA00023015"/>
    </source>
</evidence>
<evidence type="ECO:0000256" key="5">
    <source>
        <dbReference type="ARBA" id="ARBA00023125"/>
    </source>
</evidence>
<keyword evidence="2" id="KW-0749">Sporulation</keyword>
<keyword evidence="5 7" id="KW-0238">DNA-binding</keyword>
<name>A0A2T3FT56_9CLOT</name>
<proteinExistence type="inferred from homology"/>
<dbReference type="NCBIfam" id="TIGR02937">
    <property type="entry name" value="sigma70-ECF"/>
    <property type="match status" value="1"/>
</dbReference>
<comment type="similarity">
    <text evidence="1 7">Belongs to the sigma-70 factor family.</text>
</comment>
<evidence type="ECO:0000256" key="2">
    <source>
        <dbReference type="ARBA" id="ARBA00022969"/>
    </source>
</evidence>
<keyword evidence="10" id="KW-1185">Reference proteome</keyword>
<evidence type="ECO:0000313" key="9">
    <source>
        <dbReference type="EMBL" id="PST38460.1"/>
    </source>
</evidence>
<dbReference type="Gene3D" id="1.20.120.1810">
    <property type="match status" value="1"/>
</dbReference>
<dbReference type="InterPro" id="IPR013324">
    <property type="entry name" value="RNA_pol_sigma_r3/r4-like"/>
</dbReference>
<dbReference type="InterPro" id="IPR036388">
    <property type="entry name" value="WH-like_DNA-bd_sf"/>
</dbReference>
<dbReference type="InterPro" id="IPR014200">
    <property type="entry name" value="RNA_pol_sigma-E"/>
</dbReference>
<dbReference type="NCBIfam" id="NF006158">
    <property type="entry name" value="PRK08301.1"/>
    <property type="match status" value="1"/>
</dbReference>
<dbReference type="SUPFAM" id="SSF88946">
    <property type="entry name" value="Sigma2 domain of RNA polymerase sigma factors"/>
    <property type="match status" value="1"/>
</dbReference>
<keyword evidence="6 7" id="KW-0804">Transcription</keyword>
<dbReference type="AlphaFoldDB" id="A0A2T3FT56"/>
<evidence type="ECO:0000256" key="4">
    <source>
        <dbReference type="ARBA" id="ARBA00023082"/>
    </source>
</evidence>
<dbReference type="GO" id="GO:0016987">
    <property type="term" value="F:sigma factor activity"/>
    <property type="evidence" value="ECO:0007669"/>
    <property type="project" value="UniProtKB-KW"/>
</dbReference>
<dbReference type="SUPFAM" id="SSF88659">
    <property type="entry name" value="Sigma3 and sigma4 domains of RNA polymerase sigma factors"/>
    <property type="match status" value="1"/>
</dbReference>
<dbReference type="GO" id="GO:0003677">
    <property type="term" value="F:DNA binding"/>
    <property type="evidence" value="ECO:0007669"/>
    <property type="project" value="UniProtKB-KW"/>
</dbReference>
<dbReference type="InterPro" id="IPR007630">
    <property type="entry name" value="RNA_pol_sigma70_r4"/>
</dbReference>
<comment type="caution">
    <text evidence="9">The sequence shown here is derived from an EMBL/GenBank/DDBJ whole genome shotgun (WGS) entry which is preliminary data.</text>
</comment>
<dbReference type="PANTHER" id="PTHR30376:SF3">
    <property type="entry name" value="RNA POLYMERASE SIGMA FACTOR RPOH"/>
    <property type="match status" value="1"/>
</dbReference>
<dbReference type="InterPro" id="IPR050813">
    <property type="entry name" value="Sigma-70_Factor"/>
</dbReference>
<dbReference type="PROSITE" id="PS00715">
    <property type="entry name" value="SIGMA70_1"/>
    <property type="match status" value="1"/>
</dbReference>
<comment type="function">
    <text evidence="7">Sigma factors are initiation factors that promote the attachment of RNA polymerase to specific initiation sites and are then released.</text>
</comment>
<dbReference type="NCBIfam" id="TIGR02835">
    <property type="entry name" value="spore_sigmaE"/>
    <property type="match status" value="1"/>
</dbReference>
<feature type="domain" description="HTH cro/C1-type" evidence="8">
    <location>
        <begin position="211"/>
        <end position="232"/>
    </location>
</feature>
<keyword evidence="4 7" id="KW-0731">Sigma factor</keyword>
<dbReference type="NCBIfam" id="NF004471">
    <property type="entry name" value="PRK05803.1"/>
    <property type="match status" value="1"/>
</dbReference>
<dbReference type="PRINTS" id="PR00046">
    <property type="entry name" value="SIGMA70FCT"/>
</dbReference>
<dbReference type="Pfam" id="PF04542">
    <property type="entry name" value="Sigma70_r2"/>
    <property type="match status" value="1"/>
</dbReference>
<accession>A0A2T3FT56</accession>
<dbReference type="GO" id="GO:0006352">
    <property type="term" value="P:DNA-templated transcription initiation"/>
    <property type="evidence" value="ECO:0007669"/>
    <property type="project" value="InterPro"/>
</dbReference>
<organism evidence="9 10">
    <name type="scientific">Clostridium fessum</name>
    <dbReference type="NCBI Taxonomy" id="2126740"/>
    <lineage>
        <taxon>Bacteria</taxon>
        <taxon>Bacillati</taxon>
        <taxon>Bacillota</taxon>
        <taxon>Clostridia</taxon>
        <taxon>Eubacteriales</taxon>
        <taxon>Clostridiaceae</taxon>
        <taxon>Clostridium</taxon>
    </lineage>
</organism>
<keyword evidence="3 7" id="KW-0805">Transcription regulation</keyword>
<dbReference type="CDD" id="cd06171">
    <property type="entry name" value="Sigma70_r4"/>
    <property type="match status" value="1"/>
</dbReference>
<dbReference type="InterPro" id="IPR014284">
    <property type="entry name" value="RNA_pol_sigma-70_dom"/>
</dbReference>
<dbReference type="PROSITE" id="PS00716">
    <property type="entry name" value="SIGMA70_2"/>
    <property type="match status" value="1"/>
</dbReference>
<dbReference type="RefSeq" id="WP_106999729.1">
    <property type="nucleotide sequence ID" value="NZ_CAUWBW010000006.1"/>
</dbReference>
<dbReference type="GO" id="GO:0030435">
    <property type="term" value="P:sporulation resulting in formation of a cellular spore"/>
    <property type="evidence" value="ECO:0007669"/>
    <property type="project" value="UniProtKB-KW"/>
</dbReference>
<reference evidence="9 10" key="1">
    <citation type="submission" date="2018-03" db="EMBL/GenBank/DDBJ databases">
        <title>Lachnoclostridium SNUG30386 gen.nov., sp.nov., isolated from human faeces.</title>
        <authorList>
            <person name="Seo B."/>
            <person name="Jeon K."/>
            <person name="Ko G."/>
        </authorList>
    </citation>
    <scope>NUCLEOTIDE SEQUENCE [LARGE SCALE GENOMIC DNA]</scope>
    <source>
        <strain evidence="9 10">SNUG30386</strain>
    </source>
</reference>
<evidence type="ECO:0000313" key="10">
    <source>
        <dbReference type="Proteomes" id="UP000241048"/>
    </source>
</evidence>
<evidence type="ECO:0000256" key="7">
    <source>
        <dbReference type="RuleBase" id="RU362124"/>
    </source>
</evidence>
<dbReference type="PIRSF" id="PIRSF000770">
    <property type="entry name" value="RNA_pol_sigma-SigE/K"/>
    <property type="match status" value="1"/>
</dbReference>
<sequence length="252" mass="29015">MFIKVSVPGQFRLKMMPSFRSFLMHRDGEVHYIGGTDILPAPFDSVREAEVLRKFGTSEDKEARSALIEHNLRLVVYIARKFDNTSVGVEDLISIGTIGLIKAINTFDVDKNIKLATYASRCIENEILMYLRRNNKTKLEVSIDEPLNVDWDGNELLLSDILGTDEDIIYRDLEDETERKLLNAAIDRLNPREQKIVKLRFGLGREQEDEMTQKEVADLLGISQSYISRLEKKIMKRLKKEISQQCGLYTSR</sequence>
<evidence type="ECO:0000259" key="8">
    <source>
        <dbReference type="PROSITE" id="PS50943"/>
    </source>
</evidence>
<dbReference type="Proteomes" id="UP000241048">
    <property type="component" value="Unassembled WGS sequence"/>
</dbReference>
<dbReference type="InterPro" id="IPR007627">
    <property type="entry name" value="RNA_pol_sigma70_r2"/>
</dbReference>
<dbReference type="PANTHER" id="PTHR30376">
    <property type="entry name" value="SIGMA FACTOR RPOH HEAT SHOCK RELATED"/>
    <property type="match status" value="1"/>
</dbReference>
<dbReference type="InterPro" id="IPR000943">
    <property type="entry name" value="RNA_pol_sigma70"/>
</dbReference>
<evidence type="ECO:0000256" key="6">
    <source>
        <dbReference type="ARBA" id="ARBA00023163"/>
    </source>
</evidence>
<dbReference type="Pfam" id="PF04545">
    <property type="entry name" value="Sigma70_r4"/>
    <property type="match status" value="1"/>
</dbReference>
<dbReference type="Gene3D" id="1.10.10.10">
    <property type="entry name" value="Winged helix-like DNA-binding domain superfamily/Winged helix DNA-binding domain"/>
    <property type="match status" value="1"/>
</dbReference>
<dbReference type="PROSITE" id="PS50943">
    <property type="entry name" value="HTH_CROC1"/>
    <property type="match status" value="1"/>
</dbReference>
<gene>
    <name evidence="9" type="ORF">C7U56_00410</name>
</gene>
<protein>
    <recommendedName>
        <fullName evidence="7">RNA polymerase sigma factor</fullName>
    </recommendedName>
</protein>
<dbReference type="EMBL" id="PYLO01000001">
    <property type="protein sequence ID" value="PST38460.1"/>
    <property type="molecule type" value="Genomic_DNA"/>
</dbReference>
<evidence type="ECO:0000256" key="1">
    <source>
        <dbReference type="ARBA" id="ARBA00007788"/>
    </source>
</evidence>
<dbReference type="InterPro" id="IPR013325">
    <property type="entry name" value="RNA_pol_sigma_r2"/>
</dbReference>
<dbReference type="InterPro" id="IPR001387">
    <property type="entry name" value="Cro/C1-type_HTH"/>
</dbReference>